<feature type="non-terminal residue" evidence="1">
    <location>
        <position position="50"/>
    </location>
</feature>
<dbReference type="EMBL" id="BARS01022794">
    <property type="protein sequence ID" value="GAG04107.1"/>
    <property type="molecule type" value="Genomic_DNA"/>
</dbReference>
<proteinExistence type="predicted"/>
<reference evidence="1" key="1">
    <citation type="journal article" date="2014" name="Front. Microbiol.">
        <title>High frequency of phylogenetically diverse reductive dehalogenase-homologous genes in deep subseafloor sedimentary metagenomes.</title>
        <authorList>
            <person name="Kawai M."/>
            <person name="Futagami T."/>
            <person name="Toyoda A."/>
            <person name="Takaki Y."/>
            <person name="Nishi S."/>
            <person name="Hori S."/>
            <person name="Arai W."/>
            <person name="Tsubouchi T."/>
            <person name="Morono Y."/>
            <person name="Uchiyama I."/>
            <person name="Ito T."/>
            <person name="Fujiyama A."/>
            <person name="Inagaki F."/>
            <person name="Takami H."/>
        </authorList>
    </citation>
    <scope>NUCLEOTIDE SEQUENCE</scope>
    <source>
        <strain evidence="1">Expedition CK06-06</strain>
    </source>
</reference>
<dbReference type="AlphaFoldDB" id="X0UY65"/>
<comment type="caution">
    <text evidence="1">The sequence shown here is derived from an EMBL/GenBank/DDBJ whole genome shotgun (WGS) entry which is preliminary data.</text>
</comment>
<gene>
    <name evidence="1" type="ORF">S01H1_36393</name>
</gene>
<evidence type="ECO:0000313" key="1">
    <source>
        <dbReference type="EMBL" id="GAG04107.1"/>
    </source>
</evidence>
<sequence length="50" mass="5639">MKFQHDGETLSIWKKPYTEGGQMCLLILDSPGIPYCKLTVNIPDVELEEG</sequence>
<protein>
    <submittedName>
        <fullName evidence="1">Uncharacterized protein</fullName>
    </submittedName>
</protein>
<name>X0UY65_9ZZZZ</name>
<accession>X0UY65</accession>
<organism evidence="1">
    <name type="scientific">marine sediment metagenome</name>
    <dbReference type="NCBI Taxonomy" id="412755"/>
    <lineage>
        <taxon>unclassified sequences</taxon>
        <taxon>metagenomes</taxon>
        <taxon>ecological metagenomes</taxon>
    </lineage>
</organism>